<dbReference type="AlphaFoldDB" id="A0A1I5ZBX0"/>
<evidence type="ECO:0000313" key="2">
    <source>
        <dbReference type="EMBL" id="SFQ53959.1"/>
    </source>
</evidence>
<evidence type="ECO:0000256" key="1">
    <source>
        <dbReference type="SAM" id="MobiDB-lite"/>
    </source>
</evidence>
<keyword evidence="2" id="KW-0238">DNA-binding</keyword>
<dbReference type="Pfam" id="PF06224">
    <property type="entry name" value="AlkZ-like"/>
    <property type="match status" value="1"/>
</dbReference>
<accession>A0A1I5ZBX0</accession>
<dbReference type="Proteomes" id="UP000198727">
    <property type="component" value="Unassembled WGS sequence"/>
</dbReference>
<reference evidence="3" key="1">
    <citation type="submission" date="2016-10" db="EMBL/GenBank/DDBJ databases">
        <authorList>
            <person name="Varghese N."/>
            <person name="Submissions S."/>
        </authorList>
    </citation>
    <scope>NUCLEOTIDE SEQUENCE [LARGE SCALE GENOMIC DNA]</scope>
    <source>
        <strain evidence="3">CGMCC 4.5579</strain>
    </source>
</reference>
<dbReference type="STRING" id="587909.SAMN05421810_10925"/>
<dbReference type="InterPro" id="IPR009351">
    <property type="entry name" value="AlkZ-like"/>
</dbReference>
<organism evidence="2 3">
    <name type="scientific">Amycolatopsis arida</name>
    <dbReference type="NCBI Taxonomy" id="587909"/>
    <lineage>
        <taxon>Bacteria</taxon>
        <taxon>Bacillati</taxon>
        <taxon>Actinomycetota</taxon>
        <taxon>Actinomycetes</taxon>
        <taxon>Pseudonocardiales</taxon>
        <taxon>Pseudonocardiaceae</taxon>
        <taxon>Amycolatopsis</taxon>
    </lineage>
</organism>
<dbReference type="GO" id="GO:0003677">
    <property type="term" value="F:DNA binding"/>
    <property type="evidence" value="ECO:0007669"/>
    <property type="project" value="UniProtKB-KW"/>
</dbReference>
<name>A0A1I5ZBX0_9PSEU</name>
<dbReference type="EMBL" id="FOWW01000009">
    <property type="protein sequence ID" value="SFQ53959.1"/>
    <property type="molecule type" value="Genomic_DNA"/>
</dbReference>
<evidence type="ECO:0000313" key="3">
    <source>
        <dbReference type="Proteomes" id="UP000198727"/>
    </source>
</evidence>
<feature type="region of interest" description="Disordered" evidence="1">
    <location>
        <begin position="1"/>
        <end position="33"/>
    </location>
</feature>
<proteinExistence type="predicted"/>
<feature type="compositionally biased region" description="Low complexity" evidence="1">
    <location>
        <begin position="56"/>
        <end position="89"/>
    </location>
</feature>
<gene>
    <name evidence="2" type="ORF">SAMN05421810_10925</name>
</gene>
<feature type="compositionally biased region" description="Basic and acidic residues" evidence="1">
    <location>
        <begin position="106"/>
        <end position="121"/>
    </location>
</feature>
<protein>
    <submittedName>
        <fullName evidence="2">Winged helix DNA-binding domain-containing protein</fullName>
    </submittedName>
</protein>
<sequence length="121" mass="12494">MQYLEPLVHPAPSGTWNTHGATPFPAAEWTGVRPEPTAEDLRRLVRRYLAAFGPATPAVAVPGPLGPLTAATTAPTSTGTALATSTGPTDARPPAHGTGTNLTPRAPDRDHEPDGRSGDRG</sequence>
<feature type="region of interest" description="Disordered" evidence="1">
    <location>
        <begin position="56"/>
        <end position="121"/>
    </location>
</feature>
<keyword evidence="3" id="KW-1185">Reference proteome</keyword>